<dbReference type="InterPro" id="IPR011990">
    <property type="entry name" value="TPR-like_helical_dom_sf"/>
</dbReference>
<accession>A0A1I4TZK3</accession>
<dbReference type="PANTHER" id="PTHR46208">
    <property type="entry name" value="MITOCHONDRIAL IMPORT RECEPTOR SUBUNIT TOM70"/>
    <property type="match status" value="1"/>
</dbReference>
<feature type="repeat" description="TPR" evidence="8">
    <location>
        <begin position="351"/>
        <end position="384"/>
    </location>
</feature>
<dbReference type="Gene3D" id="1.25.40.10">
    <property type="entry name" value="Tetratricopeptide repeat domain"/>
    <property type="match status" value="3"/>
</dbReference>
<gene>
    <name evidence="10" type="ORF">SAMN05421880_13627</name>
</gene>
<feature type="repeat" description="TPR" evidence="8">
    <location>
        <begin position="111"/>
        <end position="144"/>
    </location>
</feature>
<keyword evidence="11" id="KW-1185">Reference proteome</keyword>
<dbReference type="Pfam" id="PF13414">
    <property type="entry name" value="TPR_11"/>
    <property type="match status" value="2"/>
</dbReference>
<dbReference type="PROSITE" id="PS50005">
    <property type="entry name" value="TPR"/>
    <property type="match status" value="6"/>
</dbReference>
<dbReference type="Pfam" id="PF14559">
    <property type="entry name" value="TPR_19"/>
    <property type="match status" value="2"/>
</dbReference>
<evidence type="ECO:0000256" key="2">
    <source>
        <dbReference type="ARBA" id="ARBA00022692"/>
    </source>
</evidence>
<organism evidence="10 11">
    <name type="scientific">Nitrosomonas nitrosa</name>
    <dbReference type="NCBI Taxonomy" id="52442"/>
    <lineage>
        <taxon>Bacteria</taxon>
        <taxon>Pseudomonadati</taxon>
        <taxon>Pseudomonadota</taxon>
        <taxon>Betaproteobacteria</taxon>
        <taxon>Nitrosomonadales</taxon>
        <taxon>Nitrosomonadaceae</taxon>
        <taxon>Nitrosomonas</taxon>
    </lineage>
</organism>
<evidence type="ECO:0000256" key="4">
    <source>
        <dbReference type="ARBA" id="ARBA00022803"/>
    </source>
</evidence>
<feature type="repeat" description="TPR" evidence="8">
    <location>
        <begin position="385"/>
        <end position="418"/>
    </location>
</feature>
<dbReference type="SMART" id="SM00028">
    <property type="entry name" value="TPR"/>
    <property type="match status" value="11"/>
</dbReference>
<keyword evidence="6" id="KW-0472">Membrane</keyword>
<evidence type="ECO:0000313" key="11">
    <source>
        <dbReference type="Proteomes" id="UP000199561"/>
    </source>
</evidence>
<dbReference type="Pfam" id="PF13432">
    <property type="entry name" value="TPR_16"/>
    <property type="match status" value="1"/>
</dbReference>
<keyword evidence="5" id="KW-1133">Transmembrane helix</keyword>
<evidence type="ECO:0000256" key="3">
    <source>
        <dbReference type="ARBA" id="ARBA00022737"/>
    </source>
</evidence>
<keyword evidence="3" id="KW-0677">Repeat</keyword>
<dbReference type="PANTHER" id="PTHR46208:SF1">
    <property type="entry name" value="MITOCHONDRIAL IMPORT RECEPTOR SUBUNIT TOM70"/>
    <property type="match status" value="1"/>
</dbReference>
<proteinExistence type="inferred from homology"/>
<evidence type="ECO:0000256" key="9">
    <source>
        <dbReference type="SAM" id="SignalP"/>
    </source>
</evidence>
<feature type="chain" id="PRO_5011487655" evidence="9">
    <location>
        <begin position="23"/>
        <end position="430"/>
    </location>
</feature>
<dbReference type="Proteomes" id="UP000199561">
    <property type="component" value="Unassembled WGS sequence"/>
</dbReference>
<dbReference type="RefSeq" id="WP_090671996.1">
    <property type="nucleotide sequence ID" value="NZ_FOUF01000036.1"/>
</dbReference>
<evidence type="ECO:0000313" key="10">
    <source>
        <dbReference type="EMBL" id="SFM82194.1"/>
    </source>
</evidence>
<name>A0A1I4TZK3_9PROT</name>
<evidence type="ECO:0000256" key="7">
    <source>
        <dbReference type="ARBA" id="ARBA00038030"/>
    </source>
</evidence>
<feature type="repeat" description="TPR" evidence="8">
    <location>
        <begin position="248"/>
        <end position="281"/>
    </location>
</feature>
<comment type="subcellular location">
    <subcellularLocation>
        <location evidence="1">Membrane</location>
        <topology evidence="1">Single-pass membrane protein</topology>
    </subcellularLocation>
</comment>
<keyword evidence="4 8" id="KW-0802">TPR repeat</keyword>
<protein>
    <submittedName>
        <fullName evidence="10">Tfp pilus assembly protein PilF</fullName>
    </submittedName>
</protein>
<keyword evidence="9" id="KW-0732">Signal</keyword>
<sequence length="430" mass="48355">MIKYTVIFLALIFLLYSSNALALLLSTEEQYNISTSNAFQNPSVDRYIEGINAMLKNDTAAAERRFTESINLDSSFSLPLIGLADIALRNQRKKEALTWLDKAVKVDPDNPQVYHALGRFYYLDRNPAKAETAFKKAISIDPKNLSAILDLADFYVNSQGNLDKAITVYRSALSINPNHAGAQHGFGMALAMKGEMLQAVTELHKASELAPHNPLPRQAIGRIYLSQGQMDKALHEFNEALRIEKDFVPALIDKGDIYLNQGNFKRALAEFQYTVKIAPLNDLVHLKLGMALQGLNRIPESEKAYLAALQLNPNHIIAYNNLAWMAAEKRKNLIQAEKWAKKAIEQAPEIPSFHDTLAWVYRAQGKLEEAEKTLSKAVKMNPQSAEIHYHLGQIYLDQKKIENAKTAFQTALKLDSNYFPALQALRKIEE</sequence>
<keyword evidence="2" id="KW-0812">Transmembrane</keyword>
<dbReference type="InterPro" id="IPR019734">
    <property type="entry name" value="TPR_rpt"/>
</dbReference>
<dbReference type="AlphaFoldDB" id="A0A1I4TZK3"/>
<feature type="repeat" description="TPR" evidence="8">
    <location>
        <begin position="214"/>
        <end position="247"/>
    </location>
</feature>
<feature type="repeat" description="TPR" evidence="8">
    <location>
        <begin position="282"/>
        <end position="315"/>
    </location>
</feature>
<dbReference type="SUPFAM" id="SSF48452">
    <property type="entry name" value="TPR-like"/>
    <property type="match status" value="2"/>
</dbReference>
<evidence type="ECO:0000256" key="6">
    <source>
        <dbReference type="ARBA" id="ARBA00023136"/>
    </source>
</evidence>
<feature type="signal peptide" evidence="9">
    <location>
        <begin position="1"/>
        <end position="22"/>
    </location>
</feature>
<comment type="similarity">
    <text evidence="7">Belongs to the Tom70 family.</text>
</comment>
<dbReference type="EMBL" id="FOUF01000036">
    <property type="protein sequence ID" value="SFM82194.1"/>
    <property type="molecule type" value="Genomic_DNA"/>
</dbReference>
<dbReference type="STRING" id="52442.SAMN05421880_13627"/>
<reference evidence="10 11" key="1">
    <citation type="submission" date="2016-10" db="EMBL/GenBank/DDBJ databases">
        <authorList>
            <person name="de Groot N.N."/>
        </authorList>
    </citation>
    <scope>NUCLEOTIDE SEQUENCE [LARGE SCALE GENOMIC DNA]</scope>
    <source>
        <strain evidence="10 11">Nm146</strain>
    </source>
</reference>
<evidence type="ECO:0000256" key="8">
    <source>
        <dbReference type="PROSITE-ProRule" id="PRU00339"/>
    </source>
</evidence>
<dbReference type="GO" id="GO:0016020">
    <property type="term" value="C:membrane"/>
    <property type="evidence" value="ECO:0007669"/>
    <property type="project" value="UniProtKB-SubCell"/>
</dbReference>
<evidence type="ECO:0000256" key="1">
    <source>
        <dbReference type="ARBA" id="ARBA00004167"/>
    </source>
</evidence>
<evidence type="ECO:0000256" key="5">
    <source>
        <dbReference type="ARBA" id="ARBA00022989"/>
    </source>
</evidence>